<keyword evidence="2" id="KW-1185">Reference proteome</keyword>
<name>A0A1H4D2K7_9BACT</name>
<evidence type="ECO:0000313" key="2">
    <source>
        <dbReference type="Proteomes" id="UP000199656"/>
    </source>
</evidence>
<sequence>MHGVGMVVMVDKMPFRDATSSFGFTYSPRLNFLENGNTSLSVGLPLSAALGGSYNVHYGSYYEEEGNIRYSFNAPVIVNFNYGKGATRNADKRLGFFVGGGYAYYYSGQTEFYSDDESAEFNYHRGSGTTGPVGNAGMRIGVGRRTHNIEIKFSYMKGLGDFRPDVYTFATLFNF</sequence>
<dbReference type="Proteomes" id="UP000199656">
    <property type="component" value="Unassembled WGS sequence"/>
</dbReference>
<reference evidence="2" key="1">
    <citation type="submission" date="2016-10" db="EMBL/GenBank/DDBJ databases">
        <authorList>
            <person name="Varghese N."/>
            <person name="Submissions S."/>
        </authorList>
    </citation>
    <scope>NUCLEOTIDE SEQUENCE [LARGE SCALE GENOMIC DNA]</scope>
    <source>
        <strain evidence="2">DSM 23920</strain>
    </source>
</reference>
<evidence type="ECO:0000313" key="1">
    <source>
        <dbReference type="EMBL" id="SEA66679.1"/>
    </source>
</evidence>
<evidence type="ECO:0008006" key="3">
    <source>
        <dbReference type="Google" id="ProtNLM"/>
    </source>
</evidence>
<proteinExistence type="predicted"/>
<dbReference type="AlphaFoldDB" id="A0A1H4D2K7"/>
<accession>A0A1H4D2K7</accession>
<dbReference type="EMBL" id="FNRL01000012">
    <property type="protein sequence ID" value="SEA66679.1"/>
    <property type="molecule type" value="Genomic_DNA"/>
</dbReference>
<organism evidence="1 2">
    <name type="scientific">Chitinophaga terrae</name>
    <name type="common">ex Kim and Jung 2007</name>
    <dbReference type="NCBI Taxonomy" id="408074"/>
    <lineage>
        <taxon>Bacteria</taxon>
        <taxon>Pseudomonadati</taxon>
        <taxon>Bacteroidota</taxon>
        <taxon>Chitinophagia</taxon>
        <taxon>Chitinophagales</taxon>
        <taxon>Chitinophagaceae</taxon>
        <taxon>Chitinophaga</taxon>
    </lineage>
</organism>
<protein>
    <recommendedName>
        <fullName evidence="3">Outer membrane protein beta-barrel domain-containing protein</fullName>
    </recommendedName>
</protein>
<gene>
    <name evidence="1" type="ORF">SAMN05660909_02908</name>
</gene>